<feature type="region of interest" description="Disordered" evidence="10">
    <location>
        <begin position="47"/>
        <end position="66"/>
    </location>
</feature>
<feature type="coiled-coil region" evidence="9">
    <location>
        <begin position="619"/>
        <end position="646"/>
    </location>
</feature>
<dbReference type="Proteomes" id="UP001497497">
    <property type="component" value="Unassembled WGS sequence"/>
</dbReference>
<evidence type="ECO:0000256" key="9">
    <source>
        <dbReference type="SAM" id="Coils"/>
    </source>
</evidence>
<accession>A0AAV2I163</accession>
<dbReference type="GO" id="GO:0000139">
    <property type="term" value="C:Golgi membrane"/>
    <property type="evidence" value="ECO:0007669"/>
    <property type="project" value="InterPro"/>
</dbReference>
<feature type="repeat" description="Cys-rich GLG1" evidence="8">
    <location>
        <begin position="635"/>
        <end position="698"/>
    </location>
</feature>
<comment type="caution">
    <text evidence="13">The sequence shown here is derived from an EMBL/GenBank/DDBJ whole genome shotgun (WGS) entry which is preliminary data.</text>
</comment>
<feature type="repeat" description="Cys-rich GLG1" evidence="8">
    <location>
        <begin position="1025"/>
        <end position="1085"/>
    </location>
</feature>
<protein>
    <recommendedName>
        <fullName evidence="15">Golgi apparatus protein 1</fullName>
    </recommendedName>
</protein>
<dbReference type="Pfam" id="PF00839">
    <property type="entry name" value="Cys_rich_FGFR"/>
    <property type="match status" value="15"/>
</dbReference>
<evidence type="ECO:0000256" key="2">
    <source>
        <dbReference type="ARBA" id="ARBA00022692"/>
    </source>
</evidence>
<evidence type="ECO:0000256" key="1">
    <source>
        <dbReference type="ARBA" id="ARBA00004479"/>
    </source>
</evidence>
<keyword evidence="4" id="KW-0677">Repeat</keyword>
<gene>
    <name evidence="13" type="ORF">GSLYS_00014036001</name>
</gene>
<dbReference type="PANTHER" id="PTHR11884">
    <property type="entry name" value="SELECTIN LIGAND RELATED"/>
    <property type="match status" value="1"/>
</dbReference>
<feature type="repeat" description="Cys-rich GLG1" evidence="8">
    <location>
        <begin position="109"/>
        <end position="171"/>
    </location>
</feature>
<evidence type="ECO:0000256" key="4">
    <source>
        <dbReference type="ARBA" id="ARBA00022737"/>
    </source>
</evidence>
<evidence type="ECO:0000256" key="11">
    <source>
        <dbReference type="SAM" id="Phobius"/>
    </source>
</evidence>
<organism evidence="13 14">
    <name type="scientific">Lymnaea stagnalis</name>
    <name type="common">Great pond snail</name>
    <name type="synonym">Helix stagnalis</name>
    <dbReference type="NCBI Taxonomy" id="6523"/>
    <lineage>
        <taxon>Eukaryota</taxon>
        <taxon>Metazoa</taxon>
        <taxon>Spiralia</taxon>
        <taxon>Lophotrochozoa</taxon>
        <taxon>Mollusca</taxon>
        <taxon>Gastropoda</taxon>
        <taxon>Heterobranchia</taxon>
        <taxon>Euthyneura</taxon>
        <taxon>Panpulmonata</taxon>
        <taxon>Hygrophila</taxon>
        <taxon>Lymnaeoidea</taxon>
        <taxon>Lymnaeidae</taxon>
        <taxon>Lymnaea</taxon>
    </lineage>
</organism>
<evidence type="ECO:0000256" key="7">
    <source>
        <dbReference type="ARBA" id="ARBA00023180"/>
    </source>
</evidence>
<evidence type="ECO:0000313" key="14">
    <source>
        <dbReference type="Proteomes" id="UP001497497"/>
    </source>
</evidence>
<keyword evidence="5 11" id="KW-1133">Transmembrane helix</keyword>
<keyword evidence="14" id="KW-1185">Reference proteome</keyword>
<dbReference type="GO" id="GO:0017134">
    <property type="term" value="F:fibroblast growth factor binding"/>
    <property type="evidence" value="ECO:0007669"/>
    <property type="project" value="TreeGrafter"/>
</dbReference>
<feature type="transmembrane region" description="Helical" evidence="11">
    <location>
        <begin position="1130"/>
        <end position="1153"/>
    </location>
</feature>
<feature type="repeat" description="Cys-rich GLG1" evidence="8">
    <location>
        <begin position="240"/>
        <end position="300"/>
    </location>
</feature>
<feature type="repeat" description="Cys-rich GLG1" evidence="8">
    <location>
        <begin position="375"/>
        <end position="434"/>
    </location>
</feature>
<keyword evidence="6 11" id="KW-0472">Membrane</keyword>
<evidence type="ECO:0000256" key="3">
    <source>
        <dbReference type="ARBA" id="ARBA00022729"/>
    </source>
</evidence>
<dbReference type="PROSITE" id="PS51289">
    <property type="entry name" value="GLG1_C_RICH"/>
    <property type="match status" value="8"/>
</dbReference>
<evidence type="ECO:0000256" key="10">
    <source>
        <dbReference type="SAM" id="MobiDB-lite"/>
    </source>
</evidence>
<keyword evidence="2 11" id="KW-0812">Transmembrane</keyword>
<evidence type="ECO:0000256" key="5">
    <source>
        <dbReference type="ARBA" id="ARBA00022989"/>
    </source>
</evidence>
<dbReference type="PROSITE" id="PS51257">
    <property type="entry name" value="PROKAR_LIPOPROTEIN"/>
    <property type="match status" value="1"/>
</dbReference>
<evidence type="ECO:0008006" key="15">
    <source>
        <dbReference type="Google" id="ProtNLM"/>
    </source>
</evidence>
<evidence type="ECO:0000256" key="12">
    <source>
        <dbReference type="SAM" id="SignalP"/>
    </source>
</evidence>
<evidence type="ECO:0000256" key="8">
    <source>
        <dbReference type="PROSITE-ProRule" id="PRU00622"/>
    </source>
</evidence>
<dbReference type="InterPro" id="IPR001893">
    <property type="entry name" value="Cys-rich_GLG1_repeat"/>
</dbReference>
<feature type="signal peptide" evidence="12">
    <location>
        <begin position="1"/>
        <end position="26"/>
    </location>
</feature>
<evidence type="ECO:0000256" key="6">
    <source>
        <dbReference type="ARBA" id="ARBA00023136"/>
    </source>
</evidence>
<name>A0AAV2I163_LYMST</name>
<keyword evidence="7" id="KW-0325">Glycoprotein</keyword>
<sequence>MAHLKTVSLVILIMISIFSCSNHALAQRSKRTPTNFGETIGMNKKVEEPQASGGIKDMGKVDSKPKSSVRIADTPECSDDVKKLCSDKAKLNNFLVLDCLQDTEKAADSLSKECSHYLWNYKLQLSTDIRFDHASDEACSDDLEKITACKGYVKGEGKIIPCLIDHYEQVSSQPCKTFLNKMASIIFSDYHFMDFFMKDCKEDVQKLKCGRIENPDSDEEAETAHSQGRTITCLNAQRKNITKKCKKSLLRVAELQSDDFHLDRPLYYACRGDRENLCHDIVAGEGAVFKCLYQHLGDPKLTVNCREKLEARQALIAEDVKADKAFYKACKLDIEQNECVKGKGISDVDVDDDLKRSSVLLCLERAQSSDNNKVKLHPECLQEMFELRSELMQDYKISPELVSGCEMEIEKHCKGLEVGGTTISCLMKTATSKIGKIESEFSAQCTAQIRQLLHIANPGEDIRLDRPLQRACGDVVTKACHDQKPGQGQVILCLLENIDHEDMTDECEDHLLQIQYFAVRDFSLDVHLFKQCQRDALRLCKSDGFADPKSMEPEHGPLIFSCLHRAMRSENAKDPKPSRGCVHEIKRVMRERSTRINLLPEVEEACMSELSELCSESEHKLVNGEMECLQENLEDLKDKCRAVVSNFTEEEMEDVEMDRILMKACTPMIKKFCTDLLDNDAMPKEVLDCLIEHKHQNDMDDKCAAGIEHHQIISMKEFRFNHKFREACQNSVARYCTKKKTKFEVVACLSEHVRNDTLLEKTQRIDSNCQRQLRYELLQRAESINLDPVLKKACKTDIVTMCKNKREGEGEMLECLKSHKKKLSPQCHLLVFNREKDEALFGDYTVLHMCKKMIKKFCSIDGDEADIMNCLKANQNADDFDHRCRQIVLRRQVEQSKDYRLNPHLQKACRLDIPKFCAEFYDGKTEETEMEGKVIDCLKKQYAKKSNSLSMDCELEVKSRIKEAALDINLNPVLMKICKNDIKEICIDELMNQHKGNDEDDDNDQPLKVGEGAIVECLKRNFQKLQDQKCRKEVAYTITESRTDVQIDPLLHSMCQKDLIKLCRTVAQGQGRQMSCLLAYLESDANSLTRGCKEMLKSRKDLWEYAAKVAPAESFQELYDQISTSPSRNYFFAILFSVVGVIFIVGLTCGRVTKRIRAELKNK</sequence>
<keyword evidence="9" id="KW-0175">Coiled coil</keyword>
<evidence type="ECO:0000313" key="13">
    <source>
        <dbReference type="EMBL" id="CAL1540387.1"/>
    </source>
</evidence>
<dbReference type="InterPro" id="IPR017873">
    <property type="entry name" value="Cys-rich_GLG1_repeat_euk"/>
</dbReference>
<dbReference type="AlphaFoldDB" id="A0AAV2I163"/>
<proteinExistence type="predicted"/>
<dbReference type="PANTHER" id="PTHR11884:SF1">
    <property type="entry name" value="GOLGI APPARATUS PROTEIN 1"/>
    <property type="match status" value="1"/>
</dbReference>
<comment type="subcellular location">
    <subcellularLocation>
        <location evidence="1">Membrane</location>
        <topology evidence="1">Single-pass type I membrane protein</topology>
    </subcellularLocation>
</comment>
<dbReference type="EMBL" id="CAXITT010000379">
    <property type="protein sequence ID" value="CAL1540387.1"/>
    <property type="molecule type" value="Genomic_DNA"/>
</dbReference>
<feature type="repeat" description="Cys-rich GLG1" evidence="8">
    <location>
        <begin position="764"/>
        <end position="824"/>
    </location>
</feature>
<reference evidence="13 14" key="1">
    <citation type="submission" date="2024-04" db="EMBL/GenBank/DDBJ databases">
        <authorList>
            <consortium name="Genoscope - CEA"/>
            <person name="William W."/>
        </authorList>
    </citation>
    <scope>NUCLEOTIDE SEQUENCE [LARGE SCALE GENOMIC DNA]</scope>
</reference>
<feature type="repeat" description="Cys-rich GLG1" evidence="8">
    <location>
        <begin position="440"/>
        <end position="502"/>
    </location>
</feature>
<keyword evidence="3 12" id="KW-0732">Signal</keyword>
<feature type="chain" id="PRO_5043326567" description="Golgi apparatus protein 1" evidence="12">
    <location>
        <begin position="27"/>
        <end position="1163"/>
    </location>
</feature>
<dbReference type="InterPro" id="IPR039728">
    <property type="entry name" value="GLG1"/>
</dbReference>
<feature type="repeat" description="Cys-rich GLG1" evidence="8">
    <location>
        <begin position="879"/>
        <end position="946"/>
    </location>
</feature>